<proteinExistence type="predicted"/>
<keyword evidence="1" id="KW-0812">Transmembrane</keyword>
<feature type="transmembrane region" description="Helical" evidence="1">
    <location>
        <begin position="32"/>
        <end position="50"/>
    </location>
</feature>
<name>A0ABP8NK92_9BACT</name>
<evidence type="ECO:0000313" key="3">
    <source>
        <dbReference type="Proteomes" id="UP001501175"/>
    </source>
</evidence>
<keyword evidence="1" id="KW-0472">Membrane</keyword>
<evidence type="ECO:0000256" key="1">
    <source>
        <dbReference type="SAM" id="Phobius"/>
    </source>
</evidence>
<dbReference type="Proteomes" id="UP001501175">
    <property type="component" value="Unassembled WGS sequence"/>
</dbReference>
<comment type="caution">
    <text evidence="2">The sequence shown here is derived from an EMBL/GenBank/DDBJ whole genome shotgun (WGS) entry which is preliminary data.</text>
</comment>
<evidence type="ECO:0000313" key="2">
    <source>
        <dbReference type="EMBL" id="GAA4466809.1"/>
    </source>
</evidence>
<organism evidence="2 3">
    <name type="scientific">Nibrella saemangeumensis</name>
    <dbReference type="NCBI Taxonomy" id="1084526"/>
    <lineage>
        <taxon>Bacteria</taxon>
        <taxon>Pseudomonadati</taxon>
        <taxon>Bacteroidota</taxon>
        <taxon>Cytophagia</taxon>
        <taxon>Cytophagales</taxon>
        <taxon>Spirosomataceae</taxon>
        <taxon>Nibrella</taxon>
    </lineage>
</organism>
<dbReference type="EMBL" id="BAABHD010000081">
    <property type="protein sequence ID" value="GAA4466809.1"/>
    <property type="molecule type" value="Genomic_DNA"/>
</dbReference>
<protein>
    <submittedName>
        <fullName evidence="2">Uncharacterized protein</fullName>
    </submittedName>
</protein>
<reference evidence="3" key="1">
    <citation type="journal article" date="2019" name="Int. J. Syst. Evol. Microbiol.">
        <title>The Global Catalogue of Microorganisms (GCM) 10K type strain sequencing project: providing services to taxonomists for standard genome sequencing and annotation.</title>
        <authorList>
            <consortium name="The Broad Institute Genomics Platform"/>
            <consortium name="The Broad Institute Genome Sequencing Center for Infectious Disease"/>
            <person name="Wu L."/>
            <person name="Ma J."/>
        </authorList>
    </citation>
    <scope>NUCLEOTIDE SEQUENCE [LARGE SCALE GENOMIC DNA]</scope>
    <source>
        <strain evidence="3">JCM 17927</strain>
    </source>
</reference>
<gene>
    <name evidence="2" type="ORF">GCM10023189_49490</name>
</gene>
<keyword evidence="1" id="KW-1133">Transmembrane helix</keyword>
<keyword evidence="3" id="KW-1185">Reference proteome</keyword>
<accession>A0ABP8NK92</accession>
<sequence length="97" mass="10347">MAGATNSAISSGVGRAFSSSQTYASANPNSGAGGAIVAGVGILTLASIGSRSVARNTKKREELILEQYEQEKYLPKRVLRQLRVEHFLIGRQGQLQQ</sequence>